<evidence type="ECO:0000256" key="10">
    <source>
        <dbReference type="ARBA" id="ARBA00048848"/>
    </source>
</evidence>
<feature type="domain" description="N-acetyltransferase" evidence="11">
    <location>
        <begin position="15"/>
        <end position="209"/>
    </location>
</feature>
<dbReference type="Proteomes" id="UP000821853">
    <property type="component" value="Unassembled WGS sequence"/>
</dbReference>
<comment type="caution">
    <text evidence="12">The sequence shown here is derived from an EMBL/GenBank/DDBJ whole genome shotgun (WGS) entry which is preliminary data.</text>
</comment>
<keyword evidence="4" id="KW-0156">Chromatin regulator</keyword>
<dbReference type="Gene3D" id="3.40.630.30">
    <property type="match status" value="1"/>
</dbReference>
<dbReference type="VEuPathDB" id="VectorBase:HLOH_048025"/>
<evidence type="ECO:0000256" key="4">
    <source>
        <dbReference type="ARBA" id="ARBA00022853"/>
    </source>
</evidence>
<dbReference type="SUPFAM" id="SSF55729">
    <property type="entry name" value="Acyl-CoA N-acyltransferases (Nat)"/>
    <property type="match status" value="1"/>
</dbReference>
<name>A0A9J6FSN7_HAELO</name>
<keyword evidence="2" id="KW-0808">Transferase</keyword>
<dbReference type="InterPro" id="IPR016181">
    <property type="entry name" value="Acyl_CoA_acyltransferase"/>
</dbReference>
<dbReference type="GO" id="GO:0004402">
    <property type="term" value="F:histone acetyltransferase activity"/>
    <property type="evidence" value="ECO:0007669"/>
    <property type="project" value="TreeGrafter"/>
</dbReference>
<dbReference type="PANTHER" id="PTHR14744">
    <property type="entry name" value="N-ALPHA-ACETYLTRANSFERASE 60"/>
    <property type="match status" value="1"/>
</dbReference>
<comment type="similarity">
    <text evidence="6">Belongs to the acetyltransferase family. NAA60 subfamily.</text>
</comment>
<evidence type="ECO:0000256" key="7">
    <source>
        <dbReference type="ARBA" id="ARBA00026111"/>
    </source>
</evidence>
<comment type="catalytic activity">
    <reaction evidence="9">
        <text>L-lysyl-[protein] + acetyl-CoA = N(6)-acetyl-L-lysyl-[protein] + CoA + H(+)</text>
        <dbReference type="Rhea" id="RHEA:45948"/>
        <dbReference type="Rhea" id="RHEA-COMP:9752"/>
        <dbReference type="Rhea" id="RHEA-COMP:10731"/>
        <dbReference type="ChEBI" id="CHEBI:15378"/>
        <dbReference type="ChEBI" id="CHEBI:29969"/>
        <dbReference type="ChEBI" id="CHEBI:57287"/>
        <dbReference type="ChEBI" id="CHEBI:57288"/>
        <dbReference type="ChEBI" id="CHEBI:61930"/>
        <dbReference type="EC" id="2.3.1.48"/>
    </reaction>
</comment>
<dbReference type="EC" id="2.3.1.48" evidence="1"/>
<evidence type="ECO:0000256" key="9">
    <source>
        <dbReference type="ARBA" id="ARBA00048017"/>
    </source>
</evidence>
<dbReference type="EC" id="2.3.1.259" evidence="7"/>
<accession>A0A9J6FSN7</accession>
<dbReference type="PROSITE" id="PS51186">
    <property type="entry name" value="GNAT"/>
    <property type="match status" value="1"/>
</dbReference>
<dbReference type="Pfam" id="PF00583">
    <property type="entry name" value="Acetyltransf_1"/>
    <property type="match status" value="1"/>
</dbReference>
<evidence type="ECO:0000256" key="5">
    <source>
        <dbReference type="ARBA" id="ARBA00023315"/>
    </source>
</evidence>
<dbReference type="InterPro" id="IPR045141">
    <property type="entry name" value="NAA60-like"/>
</dbReference>
<evidence type="ECO:0000256" key="6">
    <source>
        <dbReference type="ARBA" id="ARBA00025774"/>
    </source>
</evidence>
<dbReference type="GO" id="GO:0000139">
    <property type="term" value="C:Golgi membrane"/>
    <property type="evidence" value="ECO:0007669"/>
    <property type="project" value="TreeGrafter"/>
</dbReference>
<dbReference type="PANTHER" id="PTHR14744:SF15">
    <property type="entry name" value="N-ALPHA-ACETYLTRANSFERASE 60"/>
    <property type="match status" value="1"/>
</dbReference>
<organism evidence="12 13">
    <name type="scientific">Haemaphysalis longicornis</name>
    <name type="common">Bush tick</name>
    <dbReference type="NCBI Taxonomy" id="44386"/>
    <lineage>
        <taxon>Eukaryota</taxon>
        <taxon>Metazoa</taxon>
        <taxon>Ecdysozoa</taxon>
        <taxon>Arthropoda</taxon>
        <taxon>Chelicerata</taxon>
        <taxon>Arachnida</taxon>
        <taxon>Acari</taxon>
        <taxon>Parasitiformes</taxon>
        <taxon>Ixodida</taxon>
        <taxon>Ixodoidea</taxon>
        <taxon>Ixodidae</taxon>
        <taxon>Haemaphysalinae</taxon>
        <taxon>Haemaphysalis</taxon>
    </lineage>
</organism>
<comment type="catalytic activity">
    <reaction evidence="10">
        <text>N-terminal L-methionyl-[transmembrane protein] + acetyl-CoA = N-terminal N(alpha)-acetyl-L-methionyl-[transmembrane protein] + CoA + H(+)</text>
        <dbReference type="Rhea" id="RHEA:50604"/>
        <dbReference type="Rhea" id="RHEA-COMP:12745"/>
        <dbReference type="Rhea" id="RHEA-COMP:12746"/>
        <dbReference type="ChEBI" id="CHEBI:15378"/>
        <dbReference type="ChEBI" id="CHEBI:57287"/>
        <dbReference type="ChEBI" id="CHEBI:57288"/>
        <dbReference type="ChEBI" id="CHEBI:64731"/>
        <dbReference type="ChEBI" id="CHEBI:133414"/>
        <dbReference type="EC" id="2.3.1.259"/>
    </reaction>
</comment>
<evidence type="ECO:0000313" key="12">
    <source>
        <dbReference type="EMBL" id="KAH9365124.1"/>
    </source>
</evidence>
<dbReference type="AlphaFoldDB" id="A0A9J6FSN7"/>
<reference evidence="12 13" key="1">
    <citation type="journal article" date="2020" name="Cell">
        <title>Large-Scale Comparative Analyses of Tick Genomes Elucidate Their Genetic Diversity and Vector Capacities.</title>
        <authorList>
            <consortium name="Tick Genome and Microbiome Consortium (TIGMIC)"/>
            <person name="Jia N."/>
            <person name="Wang J."/>
            <person name="Shi W."/>
            <person name="Du L."/>
            <person name="Sun Y."/>
            <person name="Zhan W."/>
            <person name="Jiang J.F."/>
            <person name="Wang Q."/>
            <person name="Zhang B."/>
            <person name="Ji P."/>
            <person name="Bell-Sakyi L."/>
            <person name="Cui X.M."/>
            <person name="Yuan T.T."/>
            <person name="Jiang B.G."/>
            <person name="Yang W.F."/>
            <person name="Lam T.T."/>
            <person name="Chang Q.C."/>
            <person name="Ding S.J."/>
            <person name="Wang X.J."/>
            <person name="Zhu J.G."/>
            <person name="Ruan X.D."/>
            <person name="Zhao L."/>
            <person name="Wei J.T."/>
            <person name="Ye R.Z."/>
            <person name="Que T.C."/>
            <person name="Du C.H."/>
            <person name="Zhou Y.H."/>
            <person name="Cheng J.X."/>
            <person name="Dai P.F."/>
            <person name="Guo W.B."/>
            <person name="Han X.H."/>
            <person name="Huang E.J."/>
            <person name="Li L.F."/>
            <person name="Wei W."/>
            <person name="Gao Y.C."/>
            <person name="Liu J.Z."/>
            <person name="Shao H.Z."/>
            <person name="Wang X."/>
            <person name="Wang C.C."/>
            <person name="Yang T.C."/>
            <person name="Huo Q.B."/>
            <person name="Li W."/>
            <person name="Chen H.Y."/>
            <person name="Chen S.E."/>
            <person name="Zhou L.G."/>
            <person name="Ni X.B."/>
            <person name="Tian J.H."/>
            <person name="Sheng Y."/>
            <person name="Liu T."/>
            <person name="Pan Y.S."/>
            <person name="Xia L.Y."/>
            <person name="Li J."/>
            <person name="Zhao F."/>
            <person name="Cao W.C."/>
        </authorList>
    </citation>
    <scope>NUCLEOTIDE SEQUENCE [LARGE SCALE GENOMIC DNA]</scope>
    <source>
        <strain evidence="12">HaeL-2018</strain>
    </source>
</reference>
<keyword evidence="3" id="KW-0159">Chromosome partition</keyword>
<keyword evidence="5" id="KW-0012">Acyltransferase</keyword>
<evidence type="ECO:0000256" key="2">
    <source>
        <dbReference type="ARBA" id="ARBA00022679"/>
    </source>
</evidence>
<dbReference type="EMBL" id="JABSTR010000003">
    <property type="protein sequence ID" value="KAH9365124.1"/>
    <property type="molecule type" value="Genomic_DNA"/>
</dbReference>
<dbReference type="OMA" id="CWFEEVV"/>
<evidence type="ECO:0000256" key="3">
    <source>
        <dbReference type="ARBA" id="ARBA00022829"/>
    </source>
</evidence>
<evidence type="ECO:0000256" key="8">
    <source>
        <dbReference type="ARBA" id="ARBA00026144"/>
    </source>
</evidence>
<evidence type="ECO:0000313" key="13">
    <source>
        <dbReference type="Proteomes" id="UP000821853"/>
    </source>
</evidence>
<dbReference type="GO" id="GO:0120518">
    <property type="term" value="F:protein N-terminal-methionine acetyltransferase activity"/>
    <property type="evidence" value="ECO:0007669"/>
    <property type="project" value="UniProtKB-EC"/>
</dbReference>
<gene>
    <name evidence="12" type="ORF">HPB48_014071</name>
</gene>
<dbReference type="InterPro" id="IPR000182">
    <property type="entry name" value="GNAT_dom"/>
</dbReference>
<dbReference type="OrthoDB" id="47017at2759"/>
<evidence type="ECO:0000256" key="1">
    <source>
        <dbReference type="ARBA" id="ARBA00013184"/>
    </source>
</evidence>
<evidence type="ECO:0000259" key="11">
    <source>
        <dbReference type="PROSITE" id="PS51186"/>
    </source>
</evidence>
<proteinExistence type="inferred from homology"/>
<sequence>MLGAGAVPLASDSSVQLRFLAPDDAPEVRRLCTDWFPIEYPDSWYHDITSNPRFFALAAMYGGRIIGLIVAESKPQSQCNREDAGLLAGNFAPTAHVAYILTLGVVREYRRNGIATLLLDSLLSHLSQHSSSSTGAGGGGDGSSASSCKAVYLHVLASNTSALQFYERRRFRPHAFLPLYYSVRGAPRDGYSYVLYINGGHPPWTILYPFLTLLLVTAKCCTISVCSRPSEASVRA</sequence>
<keyword evidence="13" id="KW-1185">Reference proteome</keyword>
<protein>
    <recommendedName>
        <fullName evidence="8">N-alpha-acetyltransferase 60</fullName>
        <ecNumber evidence="7">2.3.1.259</ecNumber>
        <ecNumber evidence="1">2.3.1.48</ecNumber>
    </recommendedName>
</protein>
<dbReference type="GO" id="GO:0007059">
    <property type="term" value="P:chromosome segregation"/>
    <property type="evidence" value="ECO:0007669"/>
    <property type="project" value="UniProtKB-KW"/>
</dbReference>